<dbReference type="Pfam" id="PF07690">
    <property type="entry name" value="MFS_1"/>
    <property type="match status" value="1"/>
</dbReference>
<dbReference type="InterPro" id="IPR011701">
    <property type="entry name" value="MFS"/>
</dbReference>
<dbReference type="PANTHER" id="PTHR23502">
    <property type="entry name" value="MAJOR FACILITATOR SUPERFAMILY"/>
    <property type="match status" value="1"/>
</dbReference>
<comment type="caution">
    <text evidence="6">The sequence shown here is derived from an EMBL/GenBank/DDBJ whole genome shotgun (WGS) entry which is preliminary data.</text>
</comment>
<dbReference type="SUPFAM" id="SSF103473">
    <property type="entry name" value="MFS general substrate transporter"/>
    <property type="match status" value="1"/>
</dbReference>
<dbReference type="AlphaFoldDB" id="A0A2S5BCZ6"/>
<dbReference type="GO" id="GO:0022857">
    <property type="term" value="F:transmembrane transporter activity"/>
    <property type="evidence" value="ECO:0007669"/>
    <property type="project" value="InterPro"/>
</dbReference>
<evidence type="ECO:0000256" key="1">
    <source>
        <dbReference type="ARBA" id="ARBA00004141"/>
    </source>
</evidence>
<dbReference type="Gene3D" id="1.20.1250.20">
    <property type="entry name" value="MFS general substrate transporter like domains"/>
    <property type="match status" value="1"/>
</dbReference>
<comment type="subcellular location">
    <subcellularLocation>
        <location evidence="1">Membrane</location>
        <topology evidence="1">Multi-pass membrane protein</topology>
    </subcellularLocation>
</comment>
<feature type="transmembrane region" description="Helical" evidence="5">
    <location>
        <begin position="89"/>
        <end position="108"/>
    </location>
</feature>
<evidence type="ECO:0000256" key="4">
    <source>
        <dbReference type="ARBA" id="ARBA00023136"/>
    </source>
</evidence>
<evidence type="ECO:0000313" key="7">
    <source>
        <dbReference type="Proteomes" id="UP000237144"/>
    </source>
</evidence>
<keyword evidence="3 5" id="KW-1133">Transmembrane helix</keyword>
<evidence type="ECO:0000256" key="5">
    <source>
        <dbReference type="SAM" id="Phobius"/>
    </source>
</evidence>
<evidence type="ECO:0000256" key="2">
    <source>
        <dbReference type="ARBA" id="ARBA00022692"/>
    </source>
</evidence>
<feature type="transmembrane region" description="Helical" evidence="5">
    <location>
        <begin position="399"/>
        <end position="422"/>
    </location>
</feature>
<feature type="transmembrane region" description="Helical" evidence="5">
    <location>
        <begin position="499"/>
        <end position="521"/>
    </location>
</feature>
<dbReference type="STRING" id="741276.A0A2S5BCZ6"/>
<proteinExistence type="predicted"/>
<protein>
    <recommendedName>
        <fullName evidence="8">Major facilitator superfamily (MFS) profile domain-containing protein</fullName>
    </recommendedName>
</protein>
<dbReference type="Gene3D" id="1.20.1720.10">
    <property type="entry name" value="Multidrug resistance protein D"/>
    <property type="match status" value="1"/>
</dbReference>
<gene>
    <name evidence="6" type="ORF">BMF94_2409</name>
</gene>
<reference evidence="6 7" key="1">
    <citation type="journal article" date="2018" name="Front. Microbiol.">
        <title>Prospects for Fungal Bioremediation of Acidic Radioactive Waste Sites: Characterization and Genome Sequence of Rhodotorula taiwanensis MD1149.</title>
        <authorList>
            <person name="Tkavc R."/>
            <person name="Matrosova V.Y."/>
            <person name="Grichenko O.E."/>
            <person name="Gostincar C."/>
            <person name="Volpe R.P."/>
            <person name="Klimenkova P."/>
            <person name="Gaidamakova E.K."/>
            <person name="Zhou C.E."/>
            <person name="Stewart B.J."/>
            <person name="Lyman M.G."/>
            <person name="Malfatti S.A."/>
            <person name="Rubinfeld B."/>
            <person name="Courtot M."/>
            <person name="Singh J."/>
            <person name="Dalgard C.L."/>
            <person name="Hamilton T."/>
            <person name="Frey K.G."/>
            <person name="Gunde-Cimerman N."/>
            <person name="Dugan L."/>
            <person name="Daly M.J."/>
        </authorList>
    </citation>
    <scope>NUCLEOTIDE SEQUENCE [LARGE SCALE GENOMIC DNA]</scope>
    <source>
        <strain evidence="6 7">MD1149</strain>
    </source>
</reference>
<feature type="transmembrane region" description="Helical" evidence="5">
    <location>
        <begin position="179"/>
        <end position="201"/>
    </location>
</feature>
<feature type="transmembrane region" description="Helical" evidence="5">
    <location>
        <begin position="208"/>
        <end position="228"/>
    </location>
</feature>
<dbReference type="Proteomes" id="UP000237144">
    <property type="component" value="Unassembled WGS sequence"/>
</dbReference>
<feature type="transmembrane region" description="Helical" evidence="5">
    <location>
        <begin position="360"/>
        <end position="378"/>
    </location>
</feature>
<feature type="transmembrane region" description="Helical" evidence="5">
    <location>
        <begin position="428"/>
        <end position="453"/>
    </location>
</feature>
<sequence length="540" mass="59706">MPTPPPDPVDFPPGTVRLFDEKQTDVVPELLLFPTPSTHPDDPLNWSTPRKYLSLTCVCLCSMSQGFVTSGLFSIYPQFSEATGIPIDSLNASIGVMYLLVGWTPLIMTPLSTLYGKRPIYLSTVLIAAGIAIWGPFINSTAAWYGQSAILGFTNAPSFATAEASVADVFFAHERALPMAIYIVLLFLGSLLPPLTGAYLAEAFGYRSIFWFNAALLGFTFVFCFLFQEETNYVRAPREEYPMPTAEQAYDDDDDPFSKPTLQDRTKVPASAHVVEVDGVHRRPYSARLKLWTRPHVPILATLRDGVLRPLPYLKSPVLWWGVAQYGFGQVIFNNMNGLSAEILSAPPYNFSATQVGLCYLAPTIMTIVSVVGFGYLSDWFGVWMARRNGGISEAEHKLWLLAPLVIILPLSMLLSGLGPYYELHWSVYVIGGIATSCAISAIQSVAALTYLFDTFHEFRPPQAADNLDDAPQVLAFLPPTMTIAFALSYAIGPWSASMLTYGITSAVMYLVIMLSIFPYIRWGKSIRRRDGIMLSRSKL</sequence>
<evidence type="ECO:0008006" key="8">
    <source>
        <dbReference type="Google" id="ProtNLM"/>
    </source>
</evidence>
<evidence type="ECO:0000313" key="6">
    <source>
        <dbReference type="EMBL" id="POY74647.1"/>
    </source>
</evidence>
<keyword evidence="4 5" id="KW-0472">Membrane</keyword>
<evidence type="ECO:0000256" key="3">
    <source>
        <dbReference type="ARBA" id="ARBA00022989"/>
    </source>
</evidence>
<dbReference type="PANTHER" id="PTHR23502:SF30">
    <property type="entry name" value="TRANSPORTER, PUTATIVE (AFU_ORTHOLOGUE AFUA_8G04702)-RELATED"/>
    <property type="match status" value="1"/>
</dbReference>
<accession>A0A2S5BCZ6</accession>
<dbReference type="EMBL" id="PJQD01000023">
    <property type="protein sequence ID" value="POY74647.1"/>
    <property type="molecule type" value="Genomic_DNA"/>
</dbReference>
<name>A0A2S5BCZ6_9BASI</name>
<dbReference type="GO" id="GO:0005886">
    <property type="term" value="C:plasma membrane"/>
    <property type="evidence" value="ECO:0007669"/>
    <property type="project" value="TreeGrafter"/>
</dbReference>
<keyword evidence="2 5" id="KW-0812">Transmembrane</keyword>
<dbReference type="OrthoDB" id="5215911at2759"/>
<organism evidence="6 7">
    <name type="scientific">Rhodotorula taiwanensis</name>
    <dbReference type="NCBI Taxonomy" id="741276"/>
    <lineage>
        <taxon>Eukaryota</taxon>
        <taxon>Fungi</taxon>
        <taxon>Dikarya</taxon>
        <taxon>Basidiomycota</taxon>
        <taxon>Pucciniomycotina</taxon>
        <taxon>Microbotryomycetes</taxon>
        <taxon>Sporidiobolales</taxon>
        <taxon>Sporidiobolaceae</taxon>
        <taxon>Rhodotorula</taxon>
    </lineage>
</organism>
<feature type="transmembrane region" description="Helical" evidence="5">
    <location>
        <begin position="474"/>
        <end position="493"/>
    </location>
</feature>
<dbReference type="InterPro" id="IPR036259">
    <property type="entry name" value="MFS_trans_sf"/>
</dbReference>
<keyword evidence="7" id="KW-1185">Reference proteome</keyword>
<feature type="transmembrane region" description="Helical" evidence="5">
    <location>
        <begin position="120"/>
        <end position="138"/>
    </location>
</feature>